<proteinExistence type="predicted"/>
<keyword evidence="1" id="KW-0175">Coiled coil</keyword>
<gene>
    <name evidence="2" type="ORF">FYK55_10235</name>
</gene>
<feature type="coiled-coil region" evidence="1">
    <location>
        <begin position="61"/>
        <end position="127"/>
    </location>
</feature>
<evidence type="ECO:0000313" key="3">
    <source>
        <dbReference type="Proteomes" id="UP000324479"/>
    </source>
</evidence>
<accession>A0A5M6D7Q1</accession>
<dbReference type="Proteomes" id="UP000324479">
    <property type="component" value="Unassembled WGS sequence"/>
</dbReference>
<evidence type="ECO:0000256" key="1">
    <source>
        <dbReference type="SAM" id="Coils"/>
    </source>
</evidence>
<keyword evidence="3" id="KW-1185">Reference proteome</keyword>
<evidence type="ECO:0000313" key="2">
    <source>
        <dbReference type="EMBL" id="KAA5543584.1"/>
    </source>
</evidence>
<name>A0A5M6D7Q1_9BACT</name>
<dbReference type="RefSeq" id="WP_150076334.1">
    <property type="nucleotide sequence ID" value="NZ_VWOX01000005.1"/>
</dbReference>
<comment type="caution">
    <text evidence="2">The sequence shown here is derived from an EMBL/GenBank/DDBJ whole genome shotgun (WGS) entry which is preliminary data.</text>
</comment>
<reference evidence="2 3" key="1">
    <citation type="submission" date="2019-08" db="EMBL/GenBank/DDBJ databases">
        <authorList>
            <person name="Dhanesh K."/>
            <person name="Kumar G."/>
            <person name="Sasikala C."/>
            <person name="Venkata Ramana C."/>
        </authorList>
    </citation>
    <scope>NUCLEOTIDE SEQUENCE [LARGE SCALE GENOMIC DNA]</scope>
    <source>
        <strain evidence="2 3">JC645</strain>
    </source>
</reference>
<protein>
    <submittedName>
        <fullName evidence="2">Uncharacterized protein</fullName>
    </submittedName>
</protein>
<organism evidence="2 3">
    <name type="scientific">Roseiconus nitratireducens</name>
    <dbReference type="NCBI Taxonomy" id="2605748"/>
    <lineage>
        <taxon>Bacteria</taxon>
        <taxon>Pseudomonadati</taxon>
        <taxon>Planctomycetota</taxon>
        <taxon>Planctomycetia</taxon>
        <taxon>Pirellulales</taxon>
        <taxon>Pirellulaceae</taxon>
        <taxon>Roseiconus</taxon>
    </lineage>
</organism>
<dbReference type="AlphaFoldDB" id="A0A5M6D7Q1"/>
<sequence length="243" mass="28892">MATTTKKKFERADEILRSIVVDEGEPDFEEVLYFTSECGWDEKELKRQRRRMHHVVRLQQISGTKQQRDELEAAANDAAELLKTKGQELQEQIEKLQKQLQAMERDAETKQRRFDETQQAVESLRNEQMLRADVRSEYNSRKRHIKASTRADVMALESELKCIDTYCNWDTNDSHRLDLIRLKSPSYVALGQDGRMRVTPKWGEYLAEQRKRIPELERELAEAKKMYEQEWSELERLLDHYVQ</sequence>
<dbReference type="EMBL" id="VWOX01000005">
    <property type="protein sequence ID" value="KAA5543584.1"/>
    <property type="molecule type" value="Genomic_DNA"/>
</dbReference>